<dbReference type="PIRSF" id="PIRSF009103">
    <property type="entry name" value="Ivy"/>
    <property type="match status" value="1"/>
</dbReference>
<evidence type="ECO:0000256" key="5">
    <source>
        <dbReference type="PIRSR" id="PIRSR009103-2"/>
    </source>
</evidence>
<dbReference type="GO" id="GO:0042597">
    <property type="term" value="C:periplasmic space"/>
    <property type="evidence" value="ECO:0007669"/>
    <property type="project" value="UniProtKB-SubCell"/>
</dbReference>
<reference evidence="7 8" key="1">
    <citation type="submission" date="2016-10" db="EMBL/GenBank/DDBJ databases">
        <authorList>
            <person name="de Groot N.N."/>
        </authorList>
    </citation>
    <scope>NUCLEOTIDE SEQUENCE [LARGE SCALE GENOMIC DNA]</scope>
    <source>
        <strain evidence="7 8">LMG 25475</strain>
    </source>
</reference>
<evidence type="ECO:0000313" key="8">
    <source>
        <dbReference type="Proteomes" id="UP000243378"/>
    </source>
</evidence>
<feature type="disulfide bond" evidence="5">
    <location>
        <begin position="86"/>
        <end position="91"/>
    </location>
</feature>
<dbReference type="InterPro" id="IPR036501">
    <property type="entry name" value="Inhibitor_vert_lysozyme_sf"/>
</dbReference>
<accession>A0A1G7PKF0</accession>
<dbReference type="Proteomes" id="UP000243378">
    <property type="component" value="Unassembled WGS sequence"/>
</dbReference>
<protein>
    <submittedName>
        <fullName evidence="7">Inhibitor of vertebrate lysozyme (Ivy)</fullName>
    </submittedName>
</protein>
<evidence type="ECO:0000256" key="3">
    <source>
        <dbReference type="ARBA" id="ARBA00022729"/>
    </source>
</evidence>
<evidence type="ECO:0000256" key="2">
    <source>
        <dbReference type="ARBA" id="ARBA00009724"/>
    </source>
</evidence>
<evidence type="ECO:0000256" key="6">
    <source>
        <dbReference type="SAM" id="SignalP"/>
    </source>
</evidence>
<name>A0A1G7PKF0_9GAMM</name>
<dbReference type="AlphaFoldDB" id="A0A1G7PKF0"/>
<dbReference type="STRING" id="640205.SAMN05216381_2585"/>
<dbReference type="EMBL" id="FNBM01000005">
    <property type="protein sequence ID" value="SDF86698.1"/>
    <property type="molecule type" value="Genomic_DNA"/>
</dbReference>
<keyword evidence="3 6" id="KW-0732">Signal</keyword>
<dbReference type="InterPro" id="IPR014453">
    <property type="entry name" value="Inhibitor_vertebrate_lysozyme"/>
</dbReference>
<feature type="signal peptide" evidence="6">
    <location>
        <begin position="1"/>
        <end position="23"/>
    </location>
</feature>
<comment type="subcellular location">
    <subcellularLocation>
        <location evidence="1">Periplasm</location>
    </subcellularLocation>
</comment>
<comment type="similarity">
    <text evidence="2">Belongs to the ivy family.</text>
</comment>
<keyword evidence="5" id="KW-1015">Disulfide bond</keyword>
<gene>
    <name evidence="7" type="ORF">SAMN05216381_2585</name>
</gene>
<feature type="chain" id="PRO_5017191708" evidence="6">
    <location>
        <begin position="24"/>
        <end position="155"/>
    </location>
</feature>
<evidence type="ECO:0000256" key="1">
    <source>
        <dbReference type="ARBA" id="ARBA00004418"/>
    </source>
</evidence>
<proteinExistence type="inferred from homology"/>
<dbReference type="SUPFAM" id="SSF89872">
    <property type="entry name" value="Inhibitor of vertebrate lysozyme, Ivy"/>
    <property type="match status" value="1"/>
</dbReference>
<dbReference type="Gene3D" id="3.40.1420.10">
    <property type="entry name" value="Inhibitor of vertebrate lysozyme"/>
    <property type="match status" value="1"/>
</dbReference>
<sequence length="155" mass="17639">MTMNRFKTLVAALMLGGSAAALAANTDGEFRLNELLGSNPDYREAWQELIHDEERLPEWVINLSGEATPMKTLEEDGDQYLVGQLCEASNCSHQRLYVAFSWDKDDAYALWVQLPEGLPKDKTPSEHADLRWLGEPDDGIKQLLQEQLKKDPDWY</sequence>
<dbReference type="Pfam" id="PF08816">
    <property type="entry name" value="Ivy"/>
    <property type="match status" value="1"/>
</dbReference>
<evidence type="ECO:0000256" key="4">
    <source>
        <dbReference type="ARBA" id="ARBA00022764"/>
    </source>
</evidence>
<organism evidence="7 8">
    <name type="scientific">Phytopseudomonas seleniipraecipitans</name>
    <dbReference type="NCBI Taxonomy" id="640205"/>
    <lineage>
        <taxon>Bacteria</taxon>
        <taxon>Pseudomonadati</taxon>
        <taxon>Pseudomonadota</taxon>
        <taxon>Gammaproteobacteria</taxon>
        <taxon>Pseudomonadales</taxon>
        <taxon>Pseudomonadaceae</taxon>
        <taxon>Phytopseudomonas</taxon>
    </lineage>
</organism>
<dbReference type="OrthoDB" id="8858386at2"/>
<keyword evidence="4" id="KW-0574">Periplasm</keyword>
<evidence type="ECO:0000313" key="7">
    <source>
        <dbReference type="EMBL" id="SDF86698.1"/>
    </source>
</evidence>